<dbReference type="AlphaFoldDB" id="A0A1S0TX60"/>
<evidence type="ECO:0000256" key="2">
    <source>
        <dbReference type="ARBA" id="ARBA00004574"/>
    </source>
</evidence>
<reference evidence="9" key="1">
    <citation type="submission" date="2012-04" db="EMBL/GenBank/DDBJ databases">
        <title>The Genome Sequence of Loa loa.</title>
        <authorList>
            <consortium name="The Broad Institute Genome Sequencing Platform"/>
            <consortium name="Broad Institute Genome Sequencing Center for Infectious Disease"/>
            <person name="Nutman T.B."/>
            <person name="Fink D.L."/>
            <person name="Russ C."/>
            <person name="Young S."/>
            <person name="Zeng Q."/>
            <person name="Gargeya S."/>
            <person name="Alvarado L."/>
            <person name="Berlin A."/>
            <person name="Chapman S.B."/>
            <person name="Chen Z."/>
            <person name="Freedman E."/>
            <person name="Gellesch M."/>
            <person name="Goldberg J."/>
            <person name="Griggs A."/>
            <person name="Gujja S."/>
            <person name="Heilman E.R."/>
            <person name="Heiman D."/>
            <person name="Howarth C."/>
            <person name="Mehta T."/>
            <person name="Neiman D."/>
            <person name="Pearson M."/>
            <person name="Roberts A."/>
            <person name="Saif S."/>
            <person name="Shea T."/>
            <person name="Shenoy N."/>
            <person name="Sisk P."/>
            <person name="Stolte C."/>
            <person name="Sykes S."/>
            <person name="White J."/>
            <person name="Yandava C."/>
            <person name="Haas B."/>
            <person name="Henn M.R."/>
            <person name="Nusbaum C."/>
            <person name="Birren B."/>
        </authorList>
    </citation>
    <scope>NUCLEOTIDE SEQUENCE [LARGE SCALE GENOMIC DNA]</scope>
</reference>
<dbReference type="KEGG" id="loa:LOAG_06913"/>
<evidence type="ECO:0000259" key="8">
    <source>
        <dbReference type="Pfam" id="PF16686"/>
    </source>
</evidence>
<evidence type="ECO:0000256" key="6">
    <source>
        <dbReference type="ARBA" id="ARBA00023125"/>
    </source>
</evidence>
<dbReference type="Pfam" id="PF16686">
    <property type="entry name" value="POT1PC"/>
    <property type="match status" value="1"/>
</dbReference>
<dbReference type="CTD" id="9944333"/>
<evidence type="ECO:0000313" key="9">
    <source>
        <dbReference type="EMBL" id="EFO21572.2"/>
    </source>
</evidence>
<dbReference type="InterPro" id="IPR012340">
    <property type="entry name" value="NA-bd_OB-fold"/>
</dbReference>
<keyword evidence="4" id="KW-0158">Chromosome</keyword>
<organism evidence="9">
    <name type="scientific">Loa loa</name>
    <name type="common">Eye worm</name>
    <name type="synonym">Filaria loa</name>
    <dbReference type="NCBI Taxonomy" id="7209"/>
    <lineage>
        <taxon>Eukaryota</taxon>
        <taxon>Metazoa</taxon>
        <taxon>Ecdysozoa</taxon>
        <taxon>Nematoda</taxon>
        <taxon>Chromadorea</taxon>
        <taxon>Rhabditida</taxon>
        <taxon>Spirurina</taxon>
        <taxon>Spiruromorpha</taxon>
        <taxon>Filarioidea</taxon>
        <taxon>Onchocercidae</taxon>
        <taxon>Loa</taxon>
    </lineage>
</organism>
<dbReference type="EMBL" id="JH712077">
    <property type="protein sequence ID" value="EFO21572.2"/>
    <property type="molecule type" value="Genomic_DNA"/>
</dbReference>
<dbReference type="SUPFAM" id="SSF50249">
    <property type="entry name" value="Nucleic acid-binding proteins"/>
    <property type="match status" value="1"/>
</dbReference>
<dbReference type="OMA" id="INVHYYV"/>
<comment type="subcellular location">
    <subcellularLocation>
        <location evidence="2">Chromosome</location>
        <location evidence="2">Telomere</location>
    </subcellularLocation>
    <subcellularLocation>
        <location evidence="1">Nucleus</location>
    </subcellularLocation>
</comment>
<name>A0A1S0TX60_LOALO</name>
<dbReference type="GO" id="GO:0005634">
    <property type="term" value="C:nucleus"/>
    <property type="evidence" value="ECO:0007669"/>
    <property type="project" value="UniProtKB-SubCell"/>
</dbReference>
<dbReference type="RefSeq" id="XP_020302471.1">
    <property type="nucleotide sequence ID" value="XM_020447282.1"/>
</dbReference>
<evidence type="ECO:0000256" key="7">
    <source>
        <dbReference type="ARBA" id="ARBA00023242"/>
    </source>
</evidence>
<comment type="similarity">
    <text evidence="3">Belongs to the telombin family.</text>
</comment>
<feature type="domain" description="Protection of telomeres protein 1 ssDNA-binding" evidence="8">
    <location>
        <begin position="170"/>
        <end position="296"/>
    </location>
</feature>
<keyword evidence="7" id="KW-0539">Nucleus</keyword>
<gene>
    <name evidence="9" type="ORF">LOAG_06913</name>
</gene>
<evidence type="ECO:0000256" key="1">
    <source>
        <dbReference type="ARBA" id="ARBA00004123"/>
    </source>
</evidence>
<keyword evidence="5" id="KW-0779">Telomere</keyword>
<dbReference type="OrthoDB" id="5853097at2759"/>
<accession>A0A1S0TX60</accession>
<proteinExistence type="inferred from homology"/>
<evidence type="ECO:0000256" key="5">
    <source>
        <dbReference type="ARBA" id="ARBA00022895"/>
    </source>
</evidence>
<protein>
    <recommendedName>
        <fullName evidence="8">Protection of telomeres protein 1 ssDNA-binding domain-containing protein</fullName>
    </recommendedName>
</protein>
<keyword evidence="6" id="KW-0238">DNA-binding</keyword>
<dbReference type="Gene3D" id="2.40.50.140">
    <property type="entry name" value="Nucleic acid-binding proteins"/>
    <property type="match status" value="2"/>
</dbReference>
<sequence length="346" mass="39435">MYKECYWAIHVFAKVAEVRNIRSVDILENVQIVSVIYLRDSSAGPFIRCTVYSELTDTFPQRIKTDQIIQLNHIHIRTNRGRPPSLYGKLNVAGFAVALITYQPFNIIFHSSANYSVSENCQKMVFLGLLVQGYSSDMPVVSPVANSIFGNTLGFNNENKTVCRLDQLIRFQYHNIVVQAVSIFISDRVMDKIFALQFFFFFFMNENISETIHADEELNSMAKEYLCDVVFYDEHGDCLKRTVKPGDIMLLINVHYYVRKNCSVLALHEGGERYNRGIRILDHSSSQKAELLNAVKAFVANRTFSMQGVYDASFTSEVAVILEESTSMRFADNTYQALVIAIVISK</sequence>
<dbReference type="GeneID" id="9944333"/>
<dbReference type="InParanoid" id="A0A1S0TX60"/>
<dbReference type="InterPro" id="IPR032042">
    <property type="entry name" value="POT1PC"/>
</dbReference>
<evidence type="ECO:0000256" key="3">
    <source>
        <dbReference type="ARBA" id="ARBA00008442"/>
    </source>
</evidence>
<evidence type="ECO:0000256" key="4">
    <source>
        <dbReference type="ARBA" id="ARBA00022454"/>
    </source>
</evidence>
<dbReference type="GO" id="GO:0043047">
    <property type="term" value="F:single-stranded telomeric DNA binding"/>
    <property type="evidence" value="ECO:0007669"/>
    <property type="project" value="InterPro"/>
</dbReference>
<dbReference type="GO" id="GO:0000781">
    <property type="term" value="C:chromosome, telomeric region"/>
    <property type="evidence" value="ECO:0007669"/>
    <property type="project" value="UniProtKB-SubCell"/>
</dbReference>